<protein>
    <submittedName>
        <fullName evidence="1">Uncharacterized protein</fullName>
    </submittedName>
</protein>
<gene>
    <name evidence="1" type="ORF">HYPSUDRAFT_482766</name>
</gene>
<evidence type="ECO:0000313" key="1">
    <source>
        <dbReference type="EMBL" id="KJA24648.1"/>
    </source>
</evidence>
<sequence>MAAHSSMKTPAKLPLDVLGYIVGIVGAAGRQSSIYAGTLNTLSLTCKFMVPICRRHLFSKITFPLARRELPLLNGRNEFLLSHPIITTHYLKNLVLDTSHDFLTNALEYDLLQIICDSSSLTSFHIESFYITRWN</sequence>
<dbReference type="Proteomes" id="UP000054270">
    <property type="component" value="Unassembled WGS sequence"/>
</dbReference>
<dbReference type="EMBL" id="KN817536">
    <property type="protein sequence ID" value="KJA24648.1"/>
    <property type="molecule type" value="Genomic_DNA"/>
</dbReference>
<keyword evidence="2" id="KW-1185">Reference proteome</keyword>
<dbReference type="AlphaFoldDB" id="A0A0D2MLE5"/>
<reference evidence="2" key="1">
    <citation type="submission" date="2014-04" db="EMBL/GenBank/DDBJ databases">
        <title>Evolutionary Origins and Diversification of the Mycorrhizal Mutualists.</title>
        <authorList>
            <consortium name="DOE Joint Genome Institute"/>
            <consortium name="Mycorrhizal Genomics Consortium"/>
            <person name="Kohler A."/>
            <person name="Kuo A."/>
            <person name="Nagy L.G."/>
            <person name="Floudas D."/>
            <person name="Copeland A."/>
            <person name="Barry K.W."/>
            <person name="Cichocki N."/>
            <person name="Veneault-Fourrey C."/>
            <person name="LaButti K."/>
            <person name="Lindquist E.A."/>
            <person name="Lipzen A."/>
            <person name="Lundell T."/>
            <person name="Morin E."/>
            <person name="Murat C."/>
            <person name="Riley R."/>
            <person name="Ohm R."/>
            <person name="Sun H."/>
            <person name="Tunlid A."/>
            <person name="Henrissat B."/>
            <person name="Grigoriev I.V."/>
            <person name="Hibbett D.S."/>
            <person name="Martin F."/>
        </authorList>
    </citation>
    <scope>NUCLEOTIDE SEQUENCE [LARGE SCALE GENOMIC DNA]</scope>
    <source>
        <strain evidence="2">FD-334 SS-4</strain>
    </source>
</reference>
<proteinExistence type="predicted"/>
<name>A0A0D2MLE5_HYPSF</name>
<organism evidence="1 2">
    <name type="scientific">Hypholoma sublateritium (strain FD-334 SS-4)</name>
    <dbReference type="NCBI Taxonomy" id="945553"/>
    <lineage>
        <taxon>Eukaryota</taxon>
        <taxon>Fungi</taxon>
        <taxon>Dikarya</taxon>
        <taxon>Basidiomycota</taxon>
        <taxon>Agaricomycotina</taxon>
        <taxon>Agaricomycetes</taxon>
        <taxon>Agaricomycetidae</taxon>
        <taxon>Agaricales</taxon>
        <taxon>Agaricineae</taxon>
        <taxon>Strophariaceae</taxon>
        <taxon>Hypholoma</taxon>
    </lineage>
</organism>
<accession>A0A0D2MLE5</accession>
<evidence type="ECO:0000313" key="2">
    <source>
        <dbReference type="Proteomes" id="UP000054270"/>
    </source>
</evidence>